<sequence length="188" mass="21770">MATRLEMKLLVTELQRDKIAKFIEDQGWTVLKDYQPKDKSKRKLARSTAKRFTEYASRNCDSRDSIGRDGGDRDPNHGDNNGNEKCPFCLVAPCVAVSNESAPWIGEGQPPSAENSGVRKEIYKRFWKIMDNLGVWYTEDYLDRKKNIGGGEWIVYHRREIMPDCVLDLVRSKYPNPKDIPYIGHQWE</sequence>
<protein>
    <submittedName>
        <fullName evidence="1">Uncharacterized protein</fullName>
    </submittedName>
</protein>
<name>A0A6J8EFN2_MYTCO</name>
<dbReference type="EMBL" id="CACVKT020008820">
    <property type="protein sequence ID" value="CAC5417911.1"/>
    <property type="molecule type" value="Genomic_DNA"/>
</dbReference>
<reference evidence="1 2" key="1">
    <citation type="submission" date="2020-06" db="EMBL/GenBank/DDBJ databases">
        <authorList>
            <person name="Li R."/>
            <person name="Bekaert M."/>
        </authorList>
    </citation>
    <scope>NUCLEOTIDE SEQUENCE [LARGE SCALE GENOMIC DNA]</scope>
    <source>
        <strain evidence="2">wild</strain>
    </source>
</reference>
<proteinExistence type="predicted"/>
<dbReference type="AlphaFoldDB" id="A0A6J8EFN2"/>
<evidence type="ECO:0000313" key="2">
    <source>
        <dbReference type="Proteomes" id="UP000507470"/>
    </source>
</evidence>
<dbReference type="OrthoDB" id="6066344at2759"/>
<keyword evidence="2" id="KW-1185">Reference proteome</keyword>
<gene>
    <name evidence="1" type="ORF">MCOR_50385</name>
</gene>
<evidence type="ECO:0000313" key="1">
    <source>
        <dbReference type="EMBL" id="CAC5417911.1"/>
    </source>
</evidence>
<dbReference type="Proteomes" id="UP000507470">
    <property type="component" value="Unassembled WGS sequence"/>
</dbReference>
<accession>A0A6J8EFN2</accession>
<organism evidence="1 2">
    <name type="scientific">Mytilus coruscus</name>
    <name type="common">Sea mussel</name>
    <dbReference type="NCBI Taxonomy" id="42192"/>
    <lineage>
        <taxon>Eukaryota</taxon>
        <taxon>Metazoa</taxon>
        <taxon>Spiralia</taxon>
        <taxon>Lophotrochozoa</taxon>
        <taxon>Mollusca</taxon>
        <taxon>Bivalvia</taxon>
        <taxon>Autobranchia</taxon>
        <taxon>Pteriomorphia</taxon>
        <taxon>Mytilida</taxon>
        <taxon>Mytiloidea</taxon>
        <taxon>Mytilidae</taxon>
        <taxon>Mytilinae</taxon>
        <taxon>Mytilus</taxon>
    </lineage>
</organism>